<sequence>MASLAQSKLPIINIENLKPGSKSWILACHKVRHTLEEYGCFMVVSDGLSQDFKNEVYENVKTLFDLPTETKMKNTSDKPLHGYLGPFRTRPLYESMGIEHATSVEDVVSFANLMWPSGNHQFSKTIHSYASLVSKLEKLVRKMVFESYGVEKYDESFDESMAYLLKLNKYRPRKSDDETNVGAMIHTDKNFLTILSQNQMNGLEVQIKDGEWMSVDFSPSSFVVMATDAFMAWSNGRIKSPSHRVLMNAEEDRYSIALFSFKKGIIETPEELVDDQHPLKFKPFDHYKFLEFYAKNLRYLDERALMLYCGIIN</sequence>
<evidence type="ECO:0000313" key="9">
    <source>
        <dbReference type="Proteomes" id="UP001229421"/>
    </source>
</evidence>
<accession>A0AAD8L7X9</accession>
<keyword evidence="3 6" id="KW-0560">Oxidoreductase</keyword>
<organism evidence="8 9">
    <name type="scientific">Tagetes erecta</name>
    <name type="common">African marigold</name>
    <dbReference type="NCBI Taxonomy" id="13708"/>
    <lineage>
        <taxon>Eukaryota</taxon>
        <taxon>Viridiplantae</taxon>
        <taxon>Streptophyta</taxon>
        <taxon>Embryophyta</taxon>
        <taxon>Tracheophyta</taxon>
        <taxon>Spermatophyta</taxon>
        <taxon>Magnoliopsida</taxon>
        <taxon>eudicotyledons</taxon>
        <taxon>Gunneridae</taxon>
        <taxon>Pentapetalae</taxon>
        <taxon>asterids</taxon>
        <taxon>campanulids</taxon>
        <taxon>Asterales</taxon>
        <taxon>Asteraceae</taxon>
        <taxon>Asteroideae</taxon>
        <taxon>Heliantheae alliance</taxon>
        <taxon>Tageteae</taxon>
        <taxon>Tagetes</taxon>
    </lineage>
</organism>
<gene>
    <name evidence="8" type="ORF">QVD17_03190</name>
</gene>
<dbReference type="GO" id="GO:0046872">
    <property type="term" value="F:metal ion binding"/>
    <property type="evidence" value="ECO:0007669"/>
    <property type="project" value="UniProtKB-KW"/>
</dbReference>
<protein>
    <recommendedName>
        <fullName evidence="7">Fe2OG dioxygenase domain-containing protein</fullName>
    </recommendedName>
</protein>
<evidence type="ECO:0000256" key="4">
    <source>
        <dbReference type="ARBA" id="ARBA00023004"/>
    </source>
</evidence>
<keyword evidence="4 6" id="KW-0408">Iron</keyword>
<dbReference type="Proteomes" id="UP001229421">
    <property type="component" value="Unassembled WGS sequence"/>
</dbReference>
<name>A0AAD8L7X9_TARER</name>
<dbReference type="FunFam" id="2.60.120.330:FF:000022">
    <property type="entry name" value="Probable 2-oxoglutarate-dependent dioxygenase AOP1.2"/>
    <property type="match status" value="1"/>
</dbReference>
<dbReference type="InterPro" id="IPR050231">
    <property type="entry name" value="Iron_ascorbate_oxido_reductase"/>
</dbReference>
<dbReference type="Gene3D" id="2.60.120.330">
    <property type="entry name" value="B-lactam Antibiotic, Isopenicillin N Synthase, Chain"/>
    <property type="match status" value="1"/>
</dbReference>
<feature type="domain" description="Fe2OG dioxygenase" evidence="7">
    <location>
        <begin position="161"/>
        <end position="262"/>
    </location>
</feature>
<dbReference type="SUPFAM" id="SSF51197">
    <property type="entry name" value="Clavaminate synthase-like"/>
    <property type="match status" value="1"/>
</dbReference>
<evidence type="ECO:0000256" key="2">
    <source>
        <dbReference type="ARBA" id="ARBA00022723"/>
    </source>
</evidence>
<dbReference type="Pfam" id="PF14226">
    <property type="entry name" value="DIOX_N"/>
    <property type="match status" value="1"/>
</dbReference>
<dbReference type="InterPro" id="IPR026992">
    <property type="entry name" value="DIOX_N"/>
</dbReference>
<evidence type="ECO:0000256" key="5">
    <source>
        <dbReference type="ARBA" id="ARBA00057022"/>
    </source>
</evidence>
<reference evidence="8" key="1">
    <citation type="journal article" date="2023" name="bioRxiv">
        <title>Improved chromosome-level genome assembly for marigold (Tagetes erecta).</title>
        <authorList>
            <person name="Jiang F."/>
            <person name="Yuan L."/>
            <person name="Wang S."/>
            <person name="Wang H."/>
            <person name="Xu D."/>
            <person name="Wang A."/>
            <person name="Fan W."/>
        </authorList>
    </citation>
    <scope>NUCLEOTIDE SEQUENCE</scope>
    <source>
        <strain evidence="8">WSJ</strain>
        <tissue evidence="8">Leaf</tissue>
    </source>
</reference>
<proteinExistence type="inferred from homology"/>
<comment type="caution">
    <text evidence="8">The sequence shown here is derived from an EMBL/GenBank/DDBJ whole genome shotgun (WGS) entry which is preliminary data.</text>
</comment>
<dbReference type="PROSITE" id="PS51471">
    <property type="entry name" value="FE2OG_OXY"/>
    <property type="match status" value="1"/>
</dbReference>
<dbReference type="PANTHER" id="PTHR47990">
    <property type="entry name" value="2-OXOGLUTARATE (2OG) AND FE(II)-DEPENDENT OXYGENASE SUPERFAMILY PROTEIN-RELATED"/>
    <property type="match status" value="1"/>
</dbReference>
<dbReference type="EMBL" id="JAUHHV010000001">
    <property type="protein sequence ID" value="KAK1437399.1"/>
    <property type="molecule type" value="Genomic_DNA"/>
</dbReference>
<dbReference type="AlphaFoldDB" id="A0AAD8L7X9"/>
<evidence type="ECO:0000256" key="1">
    <source>
        <dbReference type="ARBA" id="ARBA00008056"/>
    </source>
</evidence>
<keyword evidence="2 6" id="KW-0479">Metal-binding</keyword>
<comment type="function">
    <text evidence="5">Probable 2-oxoglutarate-dependent dioxygenase that may be involved in glucosinolates biosynthesis. May play a role in the production of aliphatic glucosinolates.</text>
</comment>
<evidence type="ECO:0000256" key="6">
    <source>
        <dbReference type="RuleBase" id="RU003682"/>
    </source>
</evidence>
<evidence type="ECO:0000256" key="3">
    <source>
        <dbReference type="ARBA" id="ARBA00023002"/>
    </source>
</evidence>
<keyword evidence="9" id="KW-1185">Reference proteome</keyword>
<evidence type="ECO:0000259" key="7">
    <source>
        <dbReference type="PROSITE" id="PS51471"/>
    </source>
</evidence>
<dbReference type="InterPro" id="IPR005123">
    <property type="entry name" value="Oxoglu/Fe-dep_dioxygenase_dom"/>
</dbReference>
<dbReference type="Pfam" id="PF03171">
    <property type="entry name" value="2OG-FeII_Oxy"/>
    <property type="match status" value="1"/>
</dbReference>
<dbReference type="InterPro" id="IPR044861">
    <property type="entry name" value="IPNS-like_FE2OG_OXY"/>
</dbReference>
<comment type="similarity">
    <text evidence="1 6">Belongs to the iron/ascorbate-dependent oxidoreductase family.</text>
</comment>
<dbReference type="GO" id="GO:0016705">
    <property type="term" value="F:oxidoreductase activity, acting on paired donors, with incorporation or reduction of molecular oxygen"/>
    <property type="evidence" value="ECO:0007669"/>
    <property type="project" value="UniProtKB-ARBA"/>
</dbReference>
<evidence type="ECO:0000313" key="8">
    <source>
        <dbReference type="EMBL" id="KAK1437399.1"/>
    </source>
</evidence>
<dbReference type="InterPro" id="IPR027443">
    <property type="entry name" value="IPNS-like_sf"/>
</dbReference>